<evidence type="ECO:0000313" key="10">
    <source>
        <dbReference type="EMBL" id="KAJ8995296.1"/>
    </source>
</evidence>
<dbReference type="GO" id="GO:0032456">
    <property type="term" value="P:endocytic recycling"/>
    <property type="evidence" value="ECO:0007669"/>
    <property type="project" value="TreeGrafter"/>
</dbReference>
<protein>
    <submittedName>
        <fullName evidence="10">Vacuolar protein sorting-associated protein 52</fullName>
    </submittedName>
</protein>
<evidence type="ECO:0000256" key="4">
    <source>
        <dbReference type="ARBA" id="ARBA00022927"/>
    </source>
</evidence>
<feature type="compositionally biased region" description="Low complexity" evidence="7">
    <location>
        <begin position="50"/>
        <end position="66"/>
    </location>
</feature>
<dbReference type="GO" id="GO:0005829">
    <property type="term" value="C:cytosol"/>
    <property type="evidence" value="ECO:0007669"/>
    <property type="project" value="GOC"/>
</dbReference>
<feature type="region of interest" description="Disordered" evidence="7">
    <location>
        <begin position="1"/>
        <end position="126"/>
    </location>
</feature>
<evidence type="ECO:0000259" key="9">
    <source>
        <dbReference type="Pfam" id="PF20655"/>
    </source>
</evidence>
<evidence type="ECO:0000259" key="8">
    <source>
        <dbReference type="Pfam" id="PF04129"/>
    </source>
</evidence>
<keyword evidence="4" id="KW-0653">Protein transport</keyword>
<comment type="similarity">
    <text evidence="2">Belongs to the VPS52 family.</text>
</comment>
<dbReference type="InterPro" id="IPR048319">
    <property type="entry name" value="Vps52_CC"/>
</dbReference>
<dbReference type="PANTHER" id="PTHR14190:SF7">
    <property type="entry name" value="VACUOLAR PROTEIN SORTING-ASSOCIATED PROTEIN 52 HOMOLOG"/>
    <property type="match status" value="1"/>
</dbReference>
<dbReference type="EMBL" id="JAJGCB010000001">
    <property type="protein sequence ID" value="KAJ8995296.1"/>
    <property type="molecule type" value="Genomic_DNA"/>
</dbReference>
<dbReference type="GO" id="GO:0042147">
    <property type="term" value="P:retrograde transport, endosome to Golgi"/>
    <property type="evidence" value="ECO:0007669"/>
    <property type="project" value="TreeGrafter"/>
</dbReference>
<feature type="compositionally biased region" description="Polar residues" evidence="7">
    <location>
        <begin position="103"/>
        <end position="115"/>
    </location>
</feature>
<dbReference type="Proteomes" id="UP001161757">
    <property type="component" value="Unassembled WGS sequence"/>
</dbReference>
<evidence type="ECO:0000256" key="6">
    <source>
        <dbReference type="SAM" id="Coils"/>
    </source>
</evidence>
<feature type="domain" description="Vps52 coiled-coil" evidence="8">
    <location>
        <begin position="167"/>
        <end position="335"/>
    </location>
</feature>
<feature type="region of interest" description="Disordered" evidence="7">
    <location>
        <begin position="385"/>
        <end position="417"/>
    </location>
</feature>
<name>A0AAN6J2A7_EXODE</name>
<keyword evidence="6" id="KW-0175">Coiled coil</keyword>
<feature type="compositionally biased region" description="Polar residues" evidence="7">
    <location>
        <begin position="13"/>
        <end position="23"/>
    </location>
</feature>
<reference evidence="10" key="1">
    <citation type="submission" date="2023-01" db="EMBL/GenBank/DDBJ databases">
        <title>Exophiala dermititidis isolated from Cystic Fibrosis Patient.</title>
        <authorList>
            <person name="Kurbessoian T."/>
            <person name="Crocker A."/>
            <person name="Murante D."/>
            <person name="Hogan D.A."/>
            <person name="Stajich J.E."/>
        </authorList>
    </citation>
    <scope>NUCLEOTIDE SEQUENCE</scope>
    <source>
        <strain evidence="10">Ex8</strain>
    </source>
</reference>
<evidence type="ECO:0000256" key="5">
    <source>
        <dbReference type="ARBA" id="ARBA00023034"/>
    </source>
</evidence>
<dbReference type="InterPro" id="IPR048361">
    <property type="entry name" value="Vps52_C"/>
</dbReference>
<feature type="coiled-coil region" evidence="6">
    <location>
        <begin position="190"/>
        <end position="224"/>
    </location>
</feature>
<evidence type="ECO:0000256" key="2">
    <source>
        <dbReference type="ARBA" id="ARBA00008180"/>
    </source>
</evidence>
<feature type="domain" description="Vps52 C-terminal" evidence="9">
    <location>
        <begin position="352"/>
        <end position="693"/>
    </location>
</feature>
<keyword evidence="5" id="KW-0333">Golgi apparatus</keyword>
<evidence type="ECO:0000256" key="3">
    <source>
        <dbReference type="ARBA" id="ARBA00022448"/>
    </source>
</evidence>
<dbReference type="AlphaFoldDB" id="A0AAN6J2A7"/>
<comment type="caution">
    <text evidence="10">The sequence shown here is derived from an EMBL/GenBank/DDBJ whole genome shotgun (WGS) entry which is preliminary data.</text>
</comment>
<sequence length="700" mass="77161">MWLDRLAGGAASPSGSLTPSRPYSPSPRKGERSHLAPAQRAGYNLSANKSSTSLDLSANSSTTSLSAPPRPAVNGSSLRFEQRPPPDVPDPLKVLGDILGNRPKQNGADSVTSAGKGTGAPGRRKTEVNIDFGGLSLDEFVDQDIPEAAVDNRQSSAIPIPAKENRQKYEDFHNSIAECDQVLKTVETYLTNFQAELGQVSAEIENLQARSVQLNAKLDNRRKVEKLLGPAVEDVTLSPMTVRSLAEGAIDETFLKALNEVEARSAMIEAKEDKGEDVKALQDLKPLLENLKARAVERIRDYIVAQIKALRAPNINAQIIQQQSFLEYKDLYAFLARNHAVLAEEIGQAYVNTMRWYYSSHFARYQQSLEKLQLHVYDQHDLLGSEPAPARRNVQSSKPSTAAAHAANPPHHHQHDAYSLGRRDEILRSKNDAALPAYLAEDNSKTSAQAHHIEIPFRNFNRALIDNVCAEYFVVTELFSTSTYHQISRRVSEIFEPTFAIGHNLTKHLVEHTNDGLGLLLCVRLNQHFAFELQRRKVPVADSYINLTNILLWPRFQMVMDLHCESLKKVPAPTAHGYRGAAAAFSLVGGGSGSDPSKAASVAPHAITQRFGQFLHGILMLSAEAGDDEPVSNSLARLRSEYETLMGKLAKGAGGDASKRQRFLYNNYSLVLTIISDTKGKLAEEQKEHFGALVRDNKSR</sequence>
<organism evidence="10 11">
    <name type="scientific">Exophiala dermatitidis</name>
    <name type="common">Black yeast-like fungus</name>
    <name type="synonym">Wangiella dermatitidis</name>
    <dbReference type="NCBI Taxonomy" id="5970"/>
    <lineage>
        <taxon>Eukaryota</taxon>
        <taxon>Fungi</taxon>
        <taxon>Dikarya</taxon>
        <taxon>Ascomycota</taxon>
        <taxon>Pezizomycotina</taxon>
        <taxon>Eurotiomycetes</taxon>
        <taxon>Chaetothyriomycetidae</taxon>
        <taxon>Chaetothyriales</taxon>
        <taxon>Herpotrichiellaceae</taxon>
        <taxon>Exophiala</taxon>
    </lineage>
</organism>
<dbReference type="Pfam" id="PF04129">
    <property type="entry name" value="Vps52_CC"/>
    <property type="match status" value="1"/>
</dbReference>
<keyword evidence="3" id="KW-0813">Transport</keyword>
<dbReference type="PANTHER" id="PTHR14190">
    <property type="entry name" value="SUPPRESSOR OF ACTIN MUTATIONS 2/VACUOLAR PROTEIN SORTING 52"/>
    <property type="match status" value="1"/>
</dbReference>
<evidence type="ECO:0000313" key="11">
    <source>
        <dbReference type="Proteomes" id="UP001161757"/>
    </source>
</evidence>
<evidence type="ECO:0000256" key="7">
    <source>
        <dbReference type="SAM" id="MobiDB-lite"/>
    </source>
</evidence>
<dbReference type="GO" id="GO:0006896">
    <property type="term" value="P:Golgi to vacuole transport"/>
    <property type="evidence" value="ECO:0007669"/>
    <property type="project" value="TreeGrafter"/>
</dbReference>
<proteinExistence type="inferred from homology"/>
<dbReference type="InterPro" id="IPR007258">
    <property type="entry name" value="Vps52"/>
</dbReference>
<dbReference type="Pfam" id="PF20655">
    <property type="entry name" value="Vps52_C"/>
    <property type="match status" value="1"/>
</dbReference>
<dbReference type="GO" id="GO:0019905">
    <property type="term" value="F:syntaxin binding"/>
    <property type="evidence" value="ECO:0007669"/>
    <property type="project" value="TreeGrafter"/>
</dbReference>
<accession>A0AAN6J2A7</accession>
<gene>
    <name evidence="10" type="primary">VPS52</name>
    <name evidence="10" type="ORF">HRR80_000073</name>
</gene>
<evidence type="ECO:0000256" key="1">
    <source>
        <dbReference type="ARBA" id="ARBA00004601"/>
    </source>
</evidence>
<dbReference type="GO" id="GO:0000938">
    <property type="term" value="C:GARP complex"/>
    <property type="evidence" value="ECO:0007669"/>
    <property type="project" value="TreeGrafter"/>
</dbReference>
<comment type="subcellular location">
    <subcellularLocation>
        <location evidence="1">Golgi apparatus</location>
        <location evidence="1">trans-Golgi network</location>
    </subcellularLocation>
</comment>
<dbReference type="GO" id="GO:0015031">
    <property type="term" value="P:protein transport"/>
    <property type="evidence" value="ECO:0007669"/>
    <property type="project" value="UniProtKB-KW"/>
</dbReference>